<dbReference type="InterPro" id="IPR005702">
    <property type="entry name" value="Wzc-like_C"/>
</dbReference>
<evidence type="ECO:0000256" key="1">
    <source>
        <dbReference type="ARBA" id="ARBA00022741"/>
    </source>
</evidence>
<dbReference type="EMBL" id="KC812374">
    <property type="protein sequence ID" value="AGQ04617.1"/>
    <property type="molecule type" value="Genomic_DNA"/>
</dbReference>
<dbReference type="CDD" id="cd05387">
    <property type="entry name" value="BY-kinase"/>
    <property type="match status" value="1"/>
</dbReference>
<dbReference type="SUPFAM" id="SSF52540">
    <property type="entry name" value="P-loop containing nucleoside triphosphate hydrolases"/>
    <property type="match status" value="1"/>
</dbReference>
<dbReference type="AlphaFoldDB" id="S5CGZ4"/>
<evidence type="ECO:0000256" key="2">
    <source>
        <dbReference type="ARBA" id="ARBA00022840"/>
    </source>
</evidence>
<protein>
    <submittedName>
        <fullName evidence="3">Sphingan polymerase</fullName>
    </submittedName>
</protein>
<dbReference type="Gene3D" id="3.40.50.300">
    <property type="entry name" value="P-loop containing nucleotide triphosphate hydrolases"/>
    <property type="match status" value="1"/>
</dbReference>
<organism evidence="3">
    <name type="scientific">Sphingomonas sanxanigenens</name>
    <dbReference type="NCBI Taxonomy" id="397260"/>
    <lineage>
        <taxon>Bacteria</taxon>
        <taxon>Pseudomonadati</taxon>
        <taxon>Pseudomonadota</taxon>
        <taxon>Alphaproteobacteria</taxon>
        <taxon>Sphingomonadales</taxon>
        <taxon>Sphingomonadaceae</taxon>
        <taxon>Sphingomonas</taxon>
    </lineage>
</organism>
<evidence type="ECO:0000313" key="3">
    <source>
        <dbReference type="EMBL" id="AGQ04617.1"/>
    </source>
</evidence>
<proteinExistence type="predicted"/>
<sequence>MQAEIDTAPVVRLNRANEDVPVMPDYSPDRDLLAANLVVGFEPMNERVHPFFNMRSQLLRAVHSSGKRVFGVTSVQPGNGKTHISINLAAALSRIYPTILIELDLRRPSVGNRLGLPQLQPGMDDYLMGTVPWRETCLRIHGFDLTVSRVRDPRDNAEELLASPRLPDLIASLRGIEGSPVIIVDTPPALVNDDLMLISRVIDGVVMVVQEARTPKRALLDAINSLNPTPIVGSVLNMSISSPQQHHDYGYYYMPPERSGAR</sequence>
<accession>S5CGZ4</accession>
<name>S5CGZ4_9SPHN</name>
<dbReference type="InterPro" id="IPR027417">
    <property type="entry name" value="P-loop_NTPase"/>
</dbReference>
<reference evidence="3" key="1">
    <citation type="submission" date="2013-03" db="EMBL/GenBank/DDBJ databases">
        <title>Cloning and characterization of gene spsE involved in sphingan Ss biosynthesis of Sphingomonas sanxanigenens.</title>
        <authorList>
            <person name="Huang H.D."/>
        </authorList>
    </citation>
    <scope>NUCLEOTIDE SEQUENCE</scope>
    <source>
        <strain evidence="3">NX02</strain>
    </source>
</reference>
<dbReference type="GO" id="GO:0004713">
    <property type="term" value="F:protein tyrosine kinase activity"/>
    <property type="evidence" value="ECO:0007669"/>
    <property type="project" value="TreeGrafter"/>
</dbReference>
<keyword evidence="2" id="KW-0067">ATP-binding</keyword>
<dbReference type="PANTHER" id="PTHR32309">
    <property type="entry name" value="TYROSINE-PROTEIN KINASE"/>
    <property type="match status" value="1"/>
</dbReference>
<dbReference type="PANTHER" id="PTHR32309:SF13">
    <property type="entry name" value="FERRIC ENTEROBACTIN TRANSPORT PROTEIN FEPE"/>
    <property type="match status" value="1"/>
</dbReference>
<keyword evidence="1" id="KW-0547">Nucleotide-binding</keyword>
<gene>
    <name evidence="3" type="primary">spsE</name>
</gene>
<dbReference type="InterPro" id="IPR050445">
    <property type="entry name" value="Bact_polysacc_biosynth/exp"/>
</dbReference>
<dbReference type="GO" id="GO:0005886">
    <property type="term" value="C:plasma membrane"/>
    <property type="evidence" value="ECO:0007669"/>
    <property type="project" value="TreeGrafter"/>
</dbReference>